<dbReference type="InterPro" id="IPR026983">
    <property type="entry name" value="DHC"/>
</dbReference>
<reference evidence="6 7" key="1">
    <citation type="submission" date="2024-04" db="EMBL/GenBank/DDBJ databases">
        <title>Tritrichomonas musculus Genome.</title>
        <authorList>
            <person name="Alves-Ferreira E."/>
            <person name="Grigg M."/>
            <person name="Lorenzi H."/>
            <person name="Galac M."/>
        </authorList>
    </citation>
    <scope>NUCLEOTIDE SEQUENCE [LARGE SCALE GENOMIC DNA]</scope>
    <source>
        <strain evidence="6 7">EAF2021</strain>
    </source>
</reference>
<dbReference type="Gene3D" id="1.20.920.20">
    <property type="match status" value="1"/>
</dbReference>
<evidence type="ECO:0000259" key="4">
    <source>
        <dbReference type="Pfam" id="PF12774"/>
    </source>
</evidence>
<organism evidence="6 7">
    <name type="scientific">Tritrichomonas musculus</name>
    <dbReference type="NCBI Taxonomy" id="1915356"/>
    <lineage>
        <taxon>Eukaryota</taxon>
        <taxon>Metamonada</taxon>
        <taxon>Parabasalia</taxon>
        <taxon>Tritrichomonadida</taxon>
        <taxon>Tritrichomonadidae</taxon>
        <taxon>Tritrichomonas</taxon>
    </lineage>
</organism>
<evidence type="ECO:0000256" key="2">
    <source>
        <dbReference type="SAM" id="Coils"/>
    </source>
</evidence>
<feature type="coiled-coil region" evidence="2">
    <location>
        <begin position="2790"/>
        <end position="2862"/>
    </location>
</feature>
<dbReference type="Gene3D" id="1.10.287.2620">
    <property type="match status" value="1"/>
</dbReference>
<dbReference type="PANTHER" id="PTHR10676:SF396">
    <property type="entry name" value="DYNEIN AXONEMAL HEAVY CHAIN 1"/>
    <property type="match status" value="1"/>
</dbReference>
<evidence type="ECO:0000313" key="7">
    <source>
        <dbReference type="Proteomes" id="UP001470230"/>
    </source>
</evidence>
<dbReference type="InterPro" id="IPR024317">
    <property type="entry name" value="Dynein_heavy_chain_D4_dom"/>
</dbReference>
<dbReference type="Proteomes" id="UP001470230">
    <property type="component" value="Unassembled WGS sequence"/>
</dbReference>
<dbReference type="EMBL" id="JAPFFF010000001">
    <property type="protein sequence ID" value="KAK8900496.1"/>
    <property type="molecule type" value="Genomic_DNA"/>
</dbReference>
<evidence type="ECO:0000259" key="3">
    <source>
        <dbReference type="Pfam" id="PF08393"/>
    </source>
</evidence>
<dbReference type="Gene3D" id="3.20.180.20">
    <property type="entry name" value="Dynein heavy chain, N-terminal domain 2"/>
    <property type="match status" value="1"/>
</dbReference>
<accession>A0ABR2LBR2</accession>
<dbReference type="InterPro" id="IPR035699">
    <property type="entry name" value="AAA_6"/>
</dbReference>
<evidence type="ECO:0000313" key="6">
    <source>
        <dbReference type="EMBL" id="KAK8900496.1"/>
    </source>
</evidence>
<feature type="domain" description="Dynein heavy chain hydrolytic ATP-binding dynein motor region" evidence="4">
    <location>
        <begin position="1376"/>
        <end position="1560"/>
    </location>
</feature>
<dbReference type="InterPro" id="IPR013602">
    <property type="entry name" value="Dynein_heavy_linker"/>
</dbReference>
<proteinExistence type="predicted"/>
<keyword evidence="7" id="KW-1185">Reference proteome</keyword>
<evidence type="ECO:0000259" key="5">
    <source>
        <dbReference type="Pfam" id="PF12780"/>
    </source>
</evidence>
<feature type="coiled-coil region" evidence="2">
    <location>
        <begin position="2634"/>
        <end position="2668"/>
    </location>
</feature>
<dbReference type="Pfam" id="PF08393">
    <property type="entry name" value="DHC_N2"/>
    <property type="match status" value="1"/>
</dbReference>
<keyword evidence="1 2" id="KW-0175">Coiled coil</keyword>
<dbReference type="Pfam" id="PF12774">
    <property type="entry name" value="AAA_6"/>
    <property type="match status" value="1"/>
</dbReference>
<protein>
    <recommendedName>
        <fullName evidence="8">Dynein heavy chain family protein</fullName>
    </recommendedName>
</protein>
<name>A0ABR2LBR2_9EUKA</name>
<feature type="domain" description="Dynein heavy chain linker" evidence="3">
    <location>
        <begin position="821"/>
        <end position="1241"/>
    </location>
</feature>
<dbReference type="Gene3D" id="1.20.140.100">
    <property type="entry name" value="Dynein heavy chain, N-terminal domain 2"/>
    <property type="match status" value="1"/>
</dbReference>
<feature type="domain" description="Dynein heavy chain AAA module D4" evidence="5">
    <location>
        <begin position="2337"/>
        <end position="2485"/>
    </location>
</feature>
<evidence type="ECO:0000256" key="1">
    <source>
        <dbReference type="ARBA" id="ARBA00023054"/>
    </source>
</evidence>
<dbReference type="PANTHER" id="PTHR10676">
    <property type="entry name" value="DYNEIN HEAVY CHAIN FAMILY PROTEIN"/>
    <property type="match status" value="1"/>
</dbReference>
<dbReference type="SUPFAM" id="SSF52540">
    <property type="entry name" value="P-loop containing nucleoside triphosphate hydrolases"/>
    <property type="match status" value="1"/>
</dbReference>
<sequence>MDDDNRQFNLPRLVKTACGQRMVQNPKEKKSSSSLFGANLLEQSINAYDVVKPGGSENDALLKMQNPRLLALKTKTVKQLGVHKNITRPVTATIPDPIQLMPSLLTNKPISNIKYPEFKGSQIIQKRIETEKNSLLFSEDPVAYFSKRKDGRGHRFIYLNFAGDRKDPYFSPYDLVKVTSTQIRNEYFTMSASGVTHVLPDGNTDSISLDQWSKETSIFKAIRKLRTFNQYYFWKPFRIWKNFVMRQRFEQLLDEVYEFSYYNNPGFFATVIEFLNNSSDMILRDHLLSFHPSKKYLLTEFQDLTNQNREVLKEEYSMFIDYSVGLLKNLITDIKNPERRLVKDSDFPEIKRQNPNLHQLIVLERKKQSEKVRRKEVVQAEISAFTNFVRLIDYILLESLVRSCLECWQIAEGNVTQDVASIFTIEISFSDDGNLIYTPTLETLLNEVSETLDSSISLIQNLPRILHSTKLRSQLRETLGDSITPLFEEGPTFEQFVECNKNFPLIKDRILNVFRSSFKEVEKASQQYLSFFPIYKIKLSWNPNDYIHERGGTSDPIDVTATNLPNEHLNEEPIHFDTSKEKMVDISQIASDIDMFSLHEEMMTHYRSASDHDALFIDSRQLRTILTPIPKNSLKALEATLYDLTMEKIESISKILKYCSKRMKKEPNTLERFIDFCDFINMEEKLTEYIKIEIKFVDDMFNFFDTVHFSLKGQTKNPLHSVFSTFKADYQASIQMRDLNSDKFTFVLHQKLKKIMMKIQKYHTICTSFPDSIRSNEIDNLLSNVRQIKGKLDKMTKEVESLKHYQEVINFKGNDFSLFYQVLKEADFITNLFASTSQWNRVSVEITKAPLMSIDMPVFITEIQTIHENIEKMKEADKASENSLLKQLDEKVNEIYPYLNELDKLFNGRMQPHHWNKLFQICGKQNAYYSQIKIAELMKYGILKEKEKIQDVTTTSQGESQLEAEFQAISLHWNNVEIPLVESHDDTTTMASTIRLGTLDQLYSEINQTQTHLQSMLQIPFVKCISDDIHQLSLKIQDAAQILEAWQQFQLNWFLISPVFHQDDSKANLIKESTKFQMIKKRWSQLIKHTMSNRKLFQVCSFPQLLNLINENINTLNSIMTSLDKYLDIKRQSFPRLYFVSNMELITMISTTDFSVMSQHFSKLFMHIKGADFQSFDKSDILASSHSKVKTFSKIRVSGFVGNDGDTFVFNEPVVCDGMMEDWLCNIKDTMISTFKDTLSSSLARFSSSNLPDWLITVPTHIAVLTLYISFTRDIEECFTNFESNSRSFSTYESQLIDKFKNLKLALANPNDRNELMKISNIATLINYQVSKIASISEQYPNYSQRMNWMNHLRVSYDLKANQFRIHFGETVTESGYEYFGSCRQLIMTPTYEKAMLNILTHMNDDRIPFLFGCRGKKHLLNMIASVYGRFLYLAPSFIEDELLFNRLFVATKNCGSWICFEGIEKQNQETAAYLYNTLRGVGDMRTPTFTFPKTSKFFFLGTPSFYKSDNQIFPQIKSFFKPVAFSAPDLRVISMTKLNVLGFKSLKSSAFKIYSVVNTIIHTFDSLLTKSALIIILQVIENAHNLLEDVIHSNKIQFLNYYEDYETAEQYAIARALYQQFRYLVHPSQMKILLQIIYSGFRLFDSYENFVNLLTRPNCLNVEEAEGLIRESMREIVDRSRCPGDYITEQVISLYNLLLTRSVIFIAGPPNSGKSTVIKCIQKCFMKLSQNADIINRFPEIRPIRITNVYHESQPETVMYNRFENHGNLYSYMYELMQFEKTHHCILKFNGPITPSFTRHITEMAQETRFSFETFDSFTFSPKFHIFVETENFSDFSPSLLSIAGILTMKNLQATSISADCALSPIPEIIFNRAKELVKPSYSIDLIHSEFIEKLPKVIQIVDEINKDKQIDLVYIMDVLPCQSLVYAFSYMQAQRITVDPVAVRKVLALSFYATFSTILNEKESENELNLKLIELFNAKVPSEWSGFDVPKQFIENYPKPTLNDTILYDNELVPITNINKLNDKPITTTSSDSYHKRIYVYSANLLPPLFKSSILLDSQSHIFLQGSRMTGKTSFLHLLFNDNPSFQPIYINVSESTSNDSILQFLGTHTLATVKKYVMMNRDQRYVLIFEDVSPQNLRAIEVIRMLIEKKKLPQTIETDPKFLNYAEVSSFSVLVTSSHSIQKFPKRFVSHFMPINLPQISPETIHHIFHSKAAFLGVSGSPIEKAFDCVKNEIKDDNKGKFDFLHLLDILPKIEGEEEIDNCIKFDLNLFMNHPFDDLDCDSLFFPEILYDSESKIEIKSENRDLKKLKESLEFVFKNFQEVAKSPLSVRFYRPVIYKWACLQRLICTPGGSCFLQGSDGSGRYSLTRFTAFLRNFDFYSLNENNFKSDFTDAILKCIKNKHQCIVFIRDNIKTHKIVKRILLFSKNHEFLDFMSSEESDQLYKENLNMNELHPQSRIMGHRSICHYLQDNFHVVIAISPDFKVHKYPHILTLHSDLDEKQFEMCAIDEFKENSAIPDHIPSLFAKLHTKFGFCQNQFYDFIQTFQFYFSSEKASESKLSEDKKNSLLFLQKIRDLSKDISAGLNDLEPKIANSDTNADELKVKYGEKKTMIEDTLKCFAEEESVFTDRNSELHETINELNEELADELTKVDKTRKEFAALRNEDIECLKVLADSPPSRLVSLLHILCLYLQIEFKYETTGKSFLLSNSFLDRIKNEIDHLNVPDFVLESTNPIFEREKFETKDFVSIAPPAVTIYLWIQSVNIYANTQMKINHAKQEIRTNLKQLDLLGEKNSEKKKEIDALQKELEEERKIIQNKEKELDELVKQRDELETKKSQIESILDSIEGIEEKCQKVNDNQQQVSEMLSLSFYLVYCGPFDISKRFETLEFVFNELKNIEKDPFFFIALKLAEITARNRHNYSQNTKNDLNSTKVEFEGRHILSSLRPVLVSDTDGIVMNYIQSKIENIQMISIYHANFMNSIMVSLPAGQTVGITDVIELNDDLETIIRLIMSAAEKVIINKQGVTVNKKFRVILFTRERKEKIKNDLLNRVCFVDSFDFSLIAAKEMISKTLINRFSPHIIEKIEMIEKSEFERTFSIENKEKEIISLFSSLLNNDQFFSEIDTINKLKEEYQRNKHELTSEMIDSYSQEIKENINDYQSIIRTTELLFESFSRNLKTSKIFTYKMFIELIDSCFTSTNNSGIGHLHMQTAAQKERDKEKEKERENQEKLNLINNLTKKLMITVPVVDSFCLLFLTTIKDREDYKEIVSSIANKYNTKADVDEWKRIKKDIFESIKNDSNILDIYSFLMKTITTFYEDCQYPIFPIETFSTSNTIIIQCEENSDPIPLLKQFMTMRNRNDSFIMFNLTEEMKNADEISAVINHGFWICLIYSKASIKASGFISDFVTRSTLSTKLIVVCHTLEYLPTNLISKARIFNYSNFPSIRLQMMQIFQHYQTSIRSSTDPSLIKKMTYITSILFSLLNFRSFLLSPAGFTDFNFLPEILMKEIVDKFRFLLDSEDHELYFRNVRDYLNDVLFGGHCIDTFDRRKLRLHIYQIFNSIEKVSFVDSNSKEDELWVVPPEAPIGNYIHFFEKYPFISSTDILLMDRKTASVIENWNLGRIFIKPFIEIQEIEATKEIINEIKIENFCVSLEKVQRSKNEKNAAVNLVFLNEIKEFNKIVLLMMKSKDKINKLKKEWKEGIGYIESDNLNEFIQFVKEKKKFLEKLPSQEIDARFFKDMKGLLYAHLSDFCRRMNETMDNVELELKTSPSDFFSLVMKNLKSYGAKVEPSTIFNSNNTARSDEFQISAAVNENSPFIKVPTLYINVVKKSQKNYRIFMCPMFLSLPSRQFANQCDLCRTDGYTNNFITYLSVKANVNDKYLIANNACIVCQIPCVFM</sequence>
<dbReference type="Pfam" id="PF12780">
    <property type="entry name" value="AAA_8"/>
    <property type="match status" value="1"/>
</dbReference>
<evidence type="ECO:0008006" key="8">
    <source>
        <dbReference type="Google" id="ProtNLM"/>
    </source>
</evidence>
<dbReference type="InterPro" id="IPR042222">
    <property type="entry name" value="Dynein_2_N"/>
</dbReference>
<dbReference type="InterPro" id="IPR027417">
    <property type="entry name" value="P-loop_NTPase"/>
</dbReference>
<gene>
    <name evidence="6" type="ORF">M9Y10_002823</name>
</gene>
<feature type="coiled-coil region" evidence="2">
    <location>
        <begin position="3212"/>
        <end position="3243"/>
    </location>
</feature>
<dbReference type="Gene3D" id="3.40.50.300">
    <property type="entry name" value="P-loop containing nucleotide triphosphate hydrolases"/>
    <property type="match status" value="4"/>
</dbReference>
<dbReference type="Gene3D" id="1.20.58.1120">
    <property type="match status" value="1"/>
</dbReference>
<comment type="caution">
    <text evidence="6">The sequence shown here is derived from an EMBL/GenBank/DDBJ whole genome shotgun (WGS) entry which is preliminary data.</text>
</comment>
<dbReference type="InterPro" id="IPR042228">
    <property type="entry name" value="Dynein_linker_3"/>
</dbReference>